<keyword evidence="2" id="KW-1185">Reference proteome</keyword>
<name>A0A8E2EL01_9PEZI</name>
<dbReference type="EMBL" id="KV744811">
    <property type="protein sequence ID" value="OCK85927.1"/>
    <property type="molecule type" value="Genomic_DNA"/>
</dbReference>
<protein>
    <submittedName>
        <fullName evidence="1">Uncharacterized protein</fullName>
    </submittedName>
</protein>
<proteinExistence type="predicted"/>
<sequence length="141" mass="16484">MIRLNTVRYRVLSAGMSEGRPQVFPFIENKSLRSLPTKYSGGFRLGLSFEFDPETKAYYCTVSHPFPVRPWRLLRSVPRTHARKSTYFKPPMQIDDVAQHLIFSLRKARVRIRGFRYRAHVVECVAVAFTDARRRGFFLSV</sequence>
<dbReference type="AlphaFoldDB" id="A0A8E2EL01"/>
<dbReference type="Proteomes" id="UP000250266">
    <property type="component" value="Unassembled WGS sequence"/>
</dbReference>
<organism evidence="1 2">
    <name type="scientific">Lepidopterella palustris CBS 459.81</name>
    <dbReference type="NCBI Taxonomy" id="1314670"/>
    <lineage>
        <taxon>Eukaryota</taxon>
        <taxon>Fungi</taxon>
        <taxon>Dikarya</taxon>
        <taxon>Ascomycota</taxon>
        <taxon>Pezizomycotina</taxon>
        <taxon>Dothideomycetes</taxon>
        <taxon>Pleosporomycetidae</taxon>
        <taxon>Mytilinidiales</taxon>
        <taxon>Argynnaceae</taxon>
        <taxon>Lepidopterella</taxon>
    </lineage>
</organism>
<accession>A0A8E2EL01</accession>
<evidence type="ECO:0000313" key="2">
    <source>
        <dbReference type="Proteomes" id="UP000250266"/>
    </source>
</evidence>
<evidence type="ECO:0000313" key="1">
    <source>
        <dbReference type="EMBL" id="OCK85927.1"/>
    </source>
</evidence>
<reference evidence="1 2" key="1">
    <citation type="journal article" date="2016" name="Nat. Commun.">
        <title>Ectomycorrhizal ecology is imprinted in the genome of the dominant symbiotic fungus Cenococcum geophilum.</title>
        <authorList>
            <consortium name="DOE Joint Genome Institute"/>
            <person name="Peter M."/>
            <person name="Kohler A."/>
            <person name="Ohm R.A."/>
            <person name="Kuo A."/>
            <person name="Krutzmann J."/>
            <person name="Morin E."/>
            <person name="Arend M."/>
            <person name="Barry K.W."/>
            <person name="Binder M."/>
            <person name="Choi C."/>
            <person name="Clum A."/>
            <person name="Copeland A."/>
            <person name="Grisel N."/>
            <person name="Haridas S."/>
            <person name="Kipfer T."/>
            <person name="LaButti K."/>
            <person name="Lindquist E."/>
            <person name="Lipzen A."/>
            <person name="Maire R."/>
            <person name="Meier B."/>
            <person name="Mihaltcheva S."/>
            <person name="Molinier V."/>
            <person name="Murat C."/>
            <person name="Poggeler S."/>
            <person name="Quandt C.A."/>
            <person name="Sperisen C."/>
            <person name="Tritt A."/>
            <person name="Tisserant E."/>
            <person name="Crous P.W."/>
            <person name="Henrissat B."/>
            <person name="Nehls U."/>
            <person name="Egli S."/>
            <person name="Spatafora J.W."/>
            <person name="Grigoriev I.V."/>
            <person name="Martin F.M."/>
        </authorList>
    </citation>
    <scope>NUCLEOTIDE SEQUENCE [LARGE SCALE GENOMIC DNA]</scope>
    <source>
        <strain evidence="1 2">CBS 459.81</strain>
    </source>
</reference>
<gene>
    <name evidence="1" type="ORF">K432DRAFT_201965</name>
</gene>